<organism evidence="6 7">
    <name type="scientific">Peltaster fructicola</name>
    <dbReference type="NCBI Taxonomy" id="286661"/>
    <lineage>
        <taxon>Eukaryota</taxon>
        <taxon>Fungi</taxon>
        <taxon>Dikarya</taxon>
        <taxon>Ascomycota</taxon>
        <taxon>Pezizomycotina</taxon>
        <taxon>Dothideomycetes</taxon>
        <taxon>Dothideomycetes incertae sedis</taxon>
        <taxon>Peltaster</taxon>
    </lineage>
</organism>
<dbReference type="GO" id="GO:0005619">
    <property type="term" value="C:ascospore wall"/>
    <property type="evidence" value="ECO:0007669"/>
    <property type="project" value="TreeGrafter"/>
</dbReference>
<accession>A0A6H0XUH3</accession>
<feature type="transmembrane region" description="Helical" evidence="5">
    <location>
        <begin position="225"/>
        <end position="247"/>
    </location>
</feature>
<keyword evidence="2 5" id="KW-0812">Transmembrane</keyword>
<dbReference type="AlphaFoldDB" id="A0A6H0XUH3"/>
<dbReference type="InterPro" id="IPR059112">
    <property type="entry name" value="CysZ/EI24"/>
</dbReference>
<dbReference type="GO" id="GO:0005628">
    <property type="term" value="C:prospore membrane"/>
    <property type="evidence" value="ECO:0007669"/>
    <property type="project" value="TreeGrafter"/>
</dbReference>
<evidence type="ECO:0000256" key="4">
    <source>
        <dbReference type="ARBA" id="ARBA00023136"/>
    </source>
</evidence>
<evidence type="ECO:0000256" key="5">
    <source>
        <dbReference type="SAM" id="Phobius"/>
    </source>
</evidence>
<dbReference type="PANTHER" id="PTHR34292:SF2">
    <property type="entry name" value="OUTER SPORE WALL PROTEIN LDS1"/>
    <property type="match status" value="1"/>
</dbReference>
<reference evidence="6 7" key="1">
    <citation type="journal article" date="2016" name="Sci. Rep.">
        <title>Peltaster fructicola genome reveals evolution from an invasive phytopathogen to an ectophytic parasite.</title>
        <authorList>
            <person name="Xu C."/>
            <person name="Chen H."/>
            <person name="Gleason M.L."/>
            <person name="Xu J.R."/>
            <person name="Liu H."/>
            <person name="Zhang R."/>
            <person name="Sun G."/>
        </authorList>
    </citation>
    <scope>NUCLEOTIDE SEQUENCE [LARGE SCALE GENOMIC DNA]</scope>
    <source>
        <strain evidence="6 7">LNHT1506</strain>
    </source>
</reference>
<feature type="transmembrane region" description="Helical" evidence="5">
    <location>
        <begin position="76"/>
        <end position="96"/>
    </location>
</feature>
<evidence type="ECO:0000256" key="2">
    <source>
        <dbReference type="ARBA" id="ARBA00022692"/>
    </source>
</evidence>
<dbReference type="OrthoDB" id="10012223at2759"/>
<keyword evidence="7" id="KW-1185">Reference proteome</keyword>
<evidence type="ECO:0000313" key="7">
    <source>
        <dbReference type="Proteomes" id="UP000503462"/>
    </source>
</evidence>
<proteinExistence type="predicted"/>
<dbReference type="Proteomes" id="UP000503462">
    <property type="component" value="Chromosome 3"/>
</dbReference>
<evidence type="ECO:0008006" key="8">
    <source>
        <dbReference type="Google" id="ProtNLM"/>
    </source>
</evidence>
<protein>
    <recommendedName>
        <fullName evidence="8">Outer spore wall protein RRT8</fullName>
    </recommendedName>
</protein>
<comment type="subcellular location">
    <subcellularLocation>
        <location evidence="1">Membrane</location>
        <topology evidence="1">Multi-pass membrane protein</topology>
    </subcellularLocation>
</comment>
<evidence type="ECO:0000256" key="1">
    <source>
        <dbReference type="ARBA" id="ARBA00004141"/>
    </source>
</evidence>
<dbReference type="Pfam" id="PF07264">
    <property type="entry name" value="EI24"/>
    <property type="match status" value="1"/>
</dbReference>
<evidence type="ECO:0000256" key="3">
    <source>
        <dbReference type="ARBA" id="ARBA00022989"/>
    </source>
</evidence>
<dbReference type="GO" id="GO:0005811">
    <property type="term" value="C:lipid droplet"/>
    <property type="evidence" value="ECO:0007669"/>
    <property type="project" value="TreeGrafter"/>
</dbReference>
<name>A0A6H0XUH3_9PEZI</name>
<keyword evidence="4 5" id="KW-0472">Membrane</keyword>
<evidence type="ECO:0000313" key="6">
    <source>
        <dbReference type="EMBL" id="QIW98383.1"/>
    </source>
</evidence>
<gene>
    <name evidence="6" type="ORF">AMS68_003901</name>
</gene>
<dbReference type="PANTHER" id="PTHR34292">
    <property type="entry name" value="OUTER SPORE WALL PROTEIN LDS1"/>
    <property type="match status" value="1"/>
</dbReference>
<keyword evidence="3 5" id="KW-1133">Transmembrane helix</keyword>
<feature type="transmembrane region" description="Helical" evidence="5">
    <location>
        <begin position="53"/>
        <end position="70"/>
    </location>
</feature>
<dbReference type="InterPro" id="IPR052786">
    <property type="entry name" value="Spore_wall_assembly"/>
</dbReference>
<feature type="transmembrane region" description="Helical" evidence="5">
    <location>
        <begin position="170"/>
        <end position="190"/>
    </location>
</feature>
<dbReference type="EMBL" id="CP051141">
    <property type="protein sequence ID" value="QIW98383.1"/>
    <property type="molecule type" value="Genomic_DNA"/>
</dbReference>
<sequence>MSDRIKSTAQKELDHVTKLASQGVASGAWLYPIKGLVYFITHRDLWKPLISKLTPTVGLGGGITIFMFVVTYLPQVAIMAFTSGPLAAVTAALLVLSESSTITMILSKSLFIEGALVDTFDATLLKRGQANLVSHDRQVKAAGVGDVFGRLGKMASKPFAKWSPEAMIRYFLYLPLNLIPVVGTAVFVVLQGKRYGPHAHQRYFQLKAMNKSQQAEYVDEQRGSFTSFGIVAVLLEMIPIAGVFFAFTNACGAALHAADLEEAKGTAPALQQQARKVQ</sequence>